<evidence type="ECO:0000313" key="3">
    <source>
        <dbReference type="EMBL" id="ATS18235.1"/>
    </source>
</evidence>
<protein>
    <recommendedName>
        <fullName evidence="2">VWFA domain-containing protein</fullName>
    </recommendedName>
</protein>
<proteinExistence type="predicted"/>
<dbReference type="InterPro" id="IPR002035">
    <property type="entry name" value="VWF_A"/>
</dbReference>
<dbReference type="InterPro" id="IPR036465">
    <property type="entry name" value="vWFA_dom_sf"/>
</dbReference>
<evidence type="ECO:0000259" key="2">
    <source>
        <dbReference type="Pfam" id="PF13768"/>
    </source>
</evidence>
<feature type="domain" description="VWFA" evidence="2">
    <location>
        <begin position="75"/>
        <end position="209"/>
    </location>
</feature>
<dbReference type="CDD" id="cd00198">
    <property type="entry name" value="vWFA"/>
    <property type="match status" value="1"/>
</dbReference>
<dbReference type="AlphaFoldDB" id="A0A2D2Q141"/>
<dbReference type="Proteomes" id="UP000231057">
    <property type="component" value="Chromosome"/>
</dbReference>
<gene>
    <name evidence="3" type="ORF">BRW62_05100</name>
</gene>
<dbReference type="Gene3D" id="3.40.50.410">
    <property type="entry name" value="von Willebrand factor, type A domain"/>
    <property type="match status" value="1"/>
</dbReference>
<dbReference type="OrthoDB" id="564775at2"/>
<dbReference type="PROSITE" id="PS51257">
    <property type="entry name" value="PROKAR_LIPOPROTEIN"/>
    <property type="match status" value="1"/>
</dbReference>
<evidence type="ECO:0000313" key="4">
    <source>
        <dbReference type="Proteomes" id="UP000231057"/>
    </source>
</evidence>
<evidence type="ECO:0000256" key="1">
    <source>
        <dbReference type="SAM" id="Phobius"/>
    </source>
</evidence>
<keyword evidence="1" id="KW-0472">Membrane</keyword>
<dbReference type="EMBL" id="CP018092">
    <property type="protein sequence ID" value="ATS18235.1"/>
    <property type="molecule type" value="Genomic_DNA"/>
</dbReference>
<dbReference type="SUPFAM" id="SSF53300">
    <property type="entry name" value="vWA-like"/>
    <property type="match status" value="1"/>
</dbReference>
<keyword evidence="4" id="KW-1185">Reference proteome</keyword>
<organism evidence="3 4">
    <name type="scientific">Parathermosynechococcus lividus PCC 6715</name>
    <dbReference type="NCBI Taxonomy" id="1917166"/>
    <lineage>
        <taxon>Bacteria</taxon>
        <taxon>Bacillati</taxon>
        <taxon>Cyanobacteriota</taxon>
        <taxon>Cyanophyceae</taxon>
        <taxon>Acaryochloridales</taxon>
        <taxon>Thermosynechococcaceae</taxon>
        <taxon>Parathermosynechococcus</taxon>
    </lineage>
</organism>
<reference evidence="3 4" key="1">
    <citation type="submission" date="2016-11" db="EMBL/GenBank/DDBJ databases">
        <title>Complete genome sequence of thermophilic cyanobacteria strain Synechococcus sp. PCC6715.</title>
        <authorList>
            <person name="Tang J."/>
            <person name="Daroch M."/>
            <person name="Liang Y."/>
            <person name="Jiang D."/>
            <person name="Shah M."/>
        </authorList>
    </citation>
    <scope>NUCLEOTIDE SEQUENCE [LARGE SCALE GENOMIC DNA]</scope>
    <source>
        <strain evidence="3 4">PCC 6715</strain>
    </source>
</reference>
<keyword evidence="1" id="KW-1133">Transmembrane helix</keyword>
<sequence length="301" mass="33107">MYRQRRPLWSYPLFQIPLILLTGCLLLALLFTLLGWGRPSVAVVLSLDLSGSTFGDNPLQFNQPQTVMAQQVAAAKLYLQRNQRELANPNAIMIHGFGRNVVFLTPRFETKADVLLTQLDQALNRSDLLAQVDPSATNLSGAIATATQQLQQVSNRCRELLIITDGAAPVDTAVVTSAQGQGIKINAIVVGEYAPQLAAATQATGGQYRSGTTALLEELVSRTFFENINTNARWSIFWLGLALVCLMWVLVLPLDRWLLQGLLQLPMNLSGQLALGNAFFWTVAIPIVLWRFPGWPFLSGC</sequence>
<keyword evidence="1" id="KW-0812">Transmembrane</keyword>
<feature type="transmembrane region" description="Helical" evidence="1">
    <location>
        <begin position="273"/>
        <end position="292"/>
    </location>
</feature>
<name>A0A2D2Q141_PARLV</name>
<dbReference type="KEGG" id="slw:BRW62_05100"/>
<feature type="transmembrane region" description="Helical" evidence="1">
    <location>
        <begin position="234"/>
        <end position="252"/>
    </location>
</feature>
<dbReference type="Pfam" id="PF13768">
    <property type="entry name" value="VWA_3"/>
    <property type="match status" value="1"/>
</dbReference>
<accession>A0A2D2Q141</accession>
<reference evidence="4" key="2">
    <citation type="journal article" date="2022" name="Front. Microbiol.">
        <title>Comparative Genomic Analysis Revealed Distinct Molecular Components and Organization of CO2-Concentrating Mechanism in Thermophilic Cyanobacteria.</title>
        <authorList>
            <person name="Tang J."/>
            <person name="Zhou H."/>
            <person name="Yao D."/>
            <person name="Riaz S."/>
            <person name="You D."/>
            <person name="Klepacz-Smolka A."/>
            <person name="Daroch M."/>
        </authorList>
    </citation>
    <scope>NUCLEOTIDE SEQUENCE [LARGE SCALE GENOMIC DNA]</scope>
    <source>
        <strain evidence="4">PCC 6715</strain>
    </source>
</reference>